<dbReference type="Proteomes" id="UP001501175">
    <property type="component" value="Unassembled WGS sequence"/>
</dbReference>
<accession>A0ABP8MU55</accession>
<name>A0ABP8MU55_9BACT</name>
<evidence type="ECO:0000256" key="1">
    <source>
        <dbReference type="SAM" id="MobiDB-lite"/>
    </source>
</evidence>
<feature type="compositionally biased region" description="Basic and acidic residues" evidence="1">
    <location>
        <begin position="1"/>
        <end position="10"/>
    </location>
</feature>
<evidence type="ECO:0000313" key="3">
    <source>
        <dbReference type="Proteomes" id="UP001501175"/>
    </source>
</evidence>
<proteinExistence type="predicted"/>
<comment type="caution">
    <text evidence="2">The sequence shown here is derived from an EMBL/GenBank/DDBJ whole genome shotgun (WGS) entry which is preliminary data.</text>
</comment>
<dbReference type="RefSeq" id="WP_345243413.1">
    <property type="nucleotide sequence ID" value="NZ_BAABHD010000024.1"/>
</dbReference>
<keyword evidence="3" id="KW-1185">Reference proteome</keyword>
<sequence>MRHNAPRPEDMGSVPSGMDFDPRADEEVIDQQAGGSESENQYPAPADQPVYGSNQTFPNTDSQTTSEALPGAITPENDLSNAIAYALDGSGPGPTGNEPTAPERKVITEGVTGAGPEEEEENLRDSALVE</sequence>
<protein>
    <submittedName>
        <fullName evidence="2">Uncharacterized protein</fullName>
    </submittedName>
</protein>
<evidence type="ECO:0000313" key="2">
    <source>
        <dbReference type="EMBL" id="GAA4454892.1"/>
    </source>
</evidence>
<feature type="region of interest" description="Disordered" evidence="1">
    <location>
        <begin position="1"/>
        <end position="130"/>
    </location>
</feature>
<feature type="compositionally biased region" description="Polar residues" evidence="1">
    <location>
        <begin position="51"/>
        <end position="67"/>
    </location>
</feature>
<reference evidence="3" key="1">
    <citation type="journal article" date="2019" name="Int. J. Syst. Evol. Microbiol.">
        <title>The Global Catalogue of Microorganisms (GCM) 10K type strain sequencing project: providing services to taxonomists for standard genome sequencing and annotation.</title>
        <authorList>
            <consortium name="The Broad Institute Genomics Platform"/>
            <consortium name="The Broad Institute Genome Sequencing Center for Infectious Disease"/>
            <person name="Wu L."/>
            <person name="Ma J."/>
        </authorList>
    </citation>
    <scope>NUCLEOTIDE SEQUENCE [LARGE SCALE GENOMIC DNA]</scope>
    <source>
        <strain evidence="3">JCM 17927</strain>
    </source>
</reference>
<organism evidence="2 3">
    <name type="scientific">Nibrella saemangeumensis</name>
    <dbReference type="NCBI Taxonomy" id="1084526"/>
    <lineage>
        <taxon>Bacteria</taxon>
        <taxon>Pseudomonadati</taxon>
        <taxon>Bacteroidota</taxon>
        <taxon>Cytophagia</taxon>
        <taxon>Cytophagales</taxon>
        <taxon>Spirosomataceae</taxon>
        <taxon>Nibrella</taxon>
    </lineage>
</organism>
<dbReference type="EMBL" id="BAABHD010000024">
    <property type="protein sequence ID" value="GAA4454892.1"/>
    <property type="molecule type" value="Genomic_DNA"/>
</dbReference>
<gene>
    <name evidence="2" type="ORF">GCM10023189_22000</name>
</gene>